<feature type="transmembrane region" description="Helical" evidence="1">
    <location>
        <begin position="135"/>
        <end position="155"/>
    </location>
</feature>
<accession>A0A8S3UDI7</accession>
<name>A0A8S3UDI7_MYTED</name>
<protein>
    <submittedName>
        <fullName evidence="2">Uncharacterized protein</fullName>
    </submittedName>
</protein>
<organism evidence="2 3">
    <name type="scientific">Mytilus edulis</name>
    <name type="common">Blue mussel</name>
    <dbReference type="NCBI Taxonomy" id="6550"/>
    <lineage>
        <taxon>Eukaryota</taxon>
        <taxon>Metazoa</taxon>
        <taxon>Spiralia</taxon>
        <taxon>Lophotrochozoa</taxon>
        <taxon>Mollusca</taxon>
        <taxon>Bivalvia</taxon>
        <taxon>Autobranchia</taxon>
        <taxon>Pteriomorphia</taxon>
        <taxon>Mytilida</taxon>
        <taxon>Mytiloidea</taxon>
        <taxon>Mytilidae</taxon>
        <taxon>Mytilinae</taxon>
        <taxon>Mytilus</taxon>
    </lineage>
</organism>
<sequence>MDCKITNMSDQRENMAQEVEILENTDEETLKWREVGQDSPWIVKDIKDVDTKCGFAKIITLCWKEKNIRTWGCERLNKQLTTVWAKRETDGAVQIVTTFPNSALSICSSSAKAELTHCSTKDFLDWTNRKVSWCFFFFLVTCLEISVRSITVVAFKQARNPRGRVAITPVPVKAEPRVLLVNTKLPTEQAPSATDTALSRRL</sequence>
<reference evidence="2" key="1">
    <citation type="submission" date="2021-03" db="EMBL/GenBank/DDBJ databases">
        <authorList>
            <person name="Bekaert M."/>
        </authorList>
    </citation>
    <scope>NUCLEOTIDE SEQUENCE</scope>
</reference>
<comment type="caution">
    <text evidence="2">The sequence shown here is derived from an EMBL/GenBank/DDBJ whole genome shotgun (WGS) entry which is preliminary data.</text>
</comment>
<dbReference type="EMBL" id="CAJPWZ010002731">
    <property type="protein sequence ID" value="CAG2244338.1"/>
    <property type="molecule type" value="Genomic_DNA"/>
</dbReference>
<evidence type="ECO:0000256" key="1">
    <source>
        <dbReference type="SAM" id="Phobius"/>
    </source>
</evidence>
<keyword evidence="1" id="KW-0812">Transmembrane</keyword>
<evidence type="ECO:0000313" key="3">
    <source>
        <dbReference type="Proteomes" id="UP000683360"/>
    </source>
</evidence>
<dbReference type="Proteomes" id="UP000683360">
    <property type="component" value="Unassembled WGS sequence"/>
</dbReference>
<gene>
    <name evidence="2" type="ORF">MEDL_56379</name>
</gene>
<evidence type="ECO:0000313" key="2">
    <source>
        <dbReference type="EMBL" id="CAG2244338.1"/>
    </source>
</evidence>
<dbReference type="AlphaFoldDB" id="A0A8S3UDI7"/>
<proteinExistence type="predicted"/>
<keyword evidence="1" id="KW-1133">Transmembrane helix</keyword>
<keyword evidence="3" id="KW-1185">Reference proteome</keyword>
<keyword evidence="1" id="KW-0472">Membrane</keyword>